<protein>
    <submittedName>
        <fullName evidence="1">Uncharacterized protein</fullName>
    </submittedName>
</protein>
<accession>A0ABS4ZKQ3</accession>
<name>A0ABS4ZKQ3_9MICO</name>
<organism evidence="1 2">
    <name type="scientific">Microbacterium amylolyticum</name>
    <dbReference type="NCBI Taxonomy" id="936337"/>
    <lineage>
        <taxon>Bacteria</taxon>
        <taxon>Bacillati</taxon>
        <taxon>Actinomycetota</taxon>
        <taxon>Actinomycetes</taxon>
        <taxon>Micrococcales</taxon>
        <taxon>Microbacteriaceae</taxon>
        <taxon>Microbacterium</taxon>
    </lineage>
</organism>
<evidence type="ECO:0000313" key="1">
    <source>
        <dbReference type="EMBL" id="MBP2437872.1"/>
    </source>
</evidence>
<dbReference type="EMBL" id="JAGIOL010000002">
    <property type="protein sequence ID" value="MBP2437872.1"/>
    <property type="molecule type" value="Genomic_DNA"/>
</dbReference>
<gene>
    <name evidence="1" type="ORF">JOF34_002516</name>
</gene>
<dbReference type="Proteomes" id="UP001519362">
    <property type="component" value="Unassembled WGS sequence"/>
</dbReference>
<keyword evidence="2" id="KW-1185">Reference proteome</keyword>
<evidence type="ECO:0000313" key="2">
    <source>
        <dbReference type="Proteomes" id="UP001519362"/>
    </source>
</evidence>
<proteinExistence type="predicted"/>
<sequence>MPRQLVWSEIRDLLDLTGCADVPDLLAAIANYRDDPPHPNEIVGN</sequence>
<reference evidence="1 2" key="1">
    <citation type="submission" date="2021-03" db="EMBL/GenBank/DDBJ databases">
        <title>Sequencing the genomes of 1000 actinobacteria strains.</title>
        <authorList>
            <person name="Klenk H.-P."/>
        </authorList>
    </citation>
    <scope>NUCLEOTIDE SEQUENCE [LARGE SCALE GENOMIC DNA]</scope>
    <source>
        <strain evidence="1 2">DSM 24221</strain>
    </source>
</reference>
<comment type="caution">
    <text evidence="1">The sequence shown here is derived from an EMBL/GenBank/DDBJ whole genome shotgun (WGS) entry which is preliminary data.</text>
</comment>